<dbReference type="Proteomes" id="UP000004810">
    <property type="component" value="Unassembled WGS sequence"/>
</dbReference>
<comment type="caution">
    <text evidence="1">The sequence shown here is derived from an EMBL/GenBank/DDBJ whole genome shotgun (WGS) entry which is preliminary data.</text>
</comment>
<name>J9E7Y8_WUCBA</name>
<organism evidence="1 2">
    <name type="scientific">Wuchereria bancrofti</name>
    <dbReference type="NCBI Taxonomy" id="6293"/>
    <lineage>
        <taxon>Eukaryota</taxon>
        <taxon>Metazoa</taxon>
        <taxon>Ecdysozoa</taxon>
        <taxon>Nematoda</taxon>
        <taxon>Chromadorea</taxon>
        <taxon>Rhabditida</taxon>
        <taxon>Spirurina</taxon>
        <taxon>Spiruromorpha</taxon>
        <taxon>Filarioidea</taxon>
        <taxon>Onchocercidae</taxon>
        <taxon>Wuchereria</taxon>
    </lineage>
</organism>
<accession>J9E7Y8</accession>
<dbReference type="AlphaFoldDB" id="J9E7Y8"/>
<evidence type="ECO:0000313" key="1">
    <source>
        <dbReference type="EMBL" id="EJW78441.1"/>
    </source>
</evidence>
<protein>
    <submittedName>
        <fullName evidence="1">Uncharacterized protein</fullName>
    </submittedName>
</protein>
<sequence>MNEISYFFMFSAVKELTPQMNKPRTISVICAYSGFTLNDTGDIFRRILLESVTSHRLRSYRSVLSRKSRQQSSPQEVKHCHSISDVIMQLLLRQCFTCTACAAGVCECGRHATHVNAKQPLWRRGATPPVANI</sequence>
<reference evidence="2" key="1">
    <citation type="submission" date="2012-08" db="EMBL/GenBank/DDBJ databases">
        <title>The Genome Sequence of Wuchereria bancrofti.</title>
        <authorList>
            <person name="Nutman T.B."/>
            <person name="Fink D.L."/>
            <person name="Russ C."/>
            <person name="Young S."/>
            <person name="Zeng Q."/>
            <person name="Koehrsen M."/>
            <person name="Alvarado L."/>
            <person name="Berlin A."/>
            <person name="Chapman S.B."/>
            <person name="Chen Z."/>
            <person name="Freedman E."/>
            <person name="Gellesch M."/>
            <person name="Goldberg J."/>
            <person name="Griggs A."/>
            <person name="Gujja S."/>
            <person name="Heilman E.R."/>
            <person name="Heiman D."/>
            <person name="Hepburn T."/>
            <person name="Howarth C."/>
            <person name="Jen D."/>
            <person name="Larson L."/>
            <person name="Lewis B."/>
            <person name="Mehta T."/>
            <person name="Park D."/>
            <person name="Pearson M."/>
            <person name="Roberts A."/>
            <person name="Saif S."/>
            <person name="Shea T."/>
            <person name="Shenoy N."/>
            <person name="Sisk P."/>
            <person name="Stolte C."/>
            <person name="Sykes S."/>
            <person name="Walk T."/>
            <person name="White J."/>
            <person name="Yandava C."/>
            <person name="Haas B."/>
            <person name="Henn M.R."/>
            <person name="Nusbaum C."/>
            <person name="Birren B."/>
        </authorList>
    </citation>
    <scope>NUCLEOTIDE SEQUENCE [LARGE SCALE GENOMIC DNA]</scope>
    <source>
        <strain evidence="2">NA</strain>
    </source>
</reference>
<proteinExistence type="predicted"/>
<gene>
    <name evidence="1" type="ORF">WUBG_10650</name>
</gene>
<dbReference type="EMBL" id="ADBV01006567">
    <property type="protein sequence ID" value="EJW78441.1"/>
    <property type="molecule type" value="Genomic_DNA"/>
</dbReference>
<evidence type="ECO:0000313" key="2">
    <source>
        <dbReference type="Proteomes" id="UP000004810"/>
    </source>
</evidence>